<accession>A0ABY9CPT5</accession>
<organism evidence="2 3">
    <name type="scientific">Vitis vinifera</name>
    <name type="common">Grape</name>
    <dbReference type="NCBI Taxonomy" id="29760"/>
    <lineage>
        <taxon>Eukaryota</taxon>
        <taxon>Viridiplantae</taxon>
        <taxon>Streptophyta</taxon>
        <taxon>Embryophyta</taxon>
        <taxon>Tracheophyta</taxon>
        <taxon>Spermatophyta</taxon>
        <taxon>Magnoliopsida</taxon>
        <taxon>eudicotyledons</taxon>
        <taxon>Gunneridae</taxon>
        <taxon>Pentapetalae</taxon>
        <taxon>rosids</taxon>
        <taxon>Vitales</taxon>
        <taxon>Vitaceae</taxon>
        <taxon>Viteae</taxon>
        <taxon>Vitis</taxon>
    </lineage>
</organism>
<dbReference type="Proteomes" id="UP001227230">
    <property type="component" value="Chromosome 10"/>
</dbReference>
<name>A0ABY9CPT5_VITVI</name>
<gene>
    <name evidence="2" type="ORF">VitviT2T_015811</name>
</gene>
<evidence type="ECO:0000313" key="3">
    <source>
        <dbReference type="Proteomes" id="UP001227230"/>
    </source>
</evidence>
<evidence type="ECO:0000313" key="2">
    <source>
        <dbReference type="EMBL" id="WJZ97187.1"/>
    </source>
</evidence>
<protein>
    <submittedName>
        <fullName evidence="2">Uncharacterized protein</fullName>
    </submittedName>
</protein>
<proteinExistence type="predicted"/>
<feature type="compositionally biased region" description="Low complexity" evidence="1">
    <location>
        <begin position="12"/>
        <end position="25"/>
    </location>
</feature>
<feature type="region of interest" description="Disordered" evidence="1">
    <location>
        <begin position="1"/>
        <end position="26"/>
    </location>
</feature>
<dbReference type="EMBL" id="CP126657">
    <property type="protein sequence ID" value="WJZ97187.1"/>
    <property type="molecule type" value="Genomic_DNA"/>
</dbReference>
<sequence length="131" mass="15285">MRQDGDCKSRSESTSGKGSRSSWTWTDYGQTTETCHQQSPMARLADSRYIRFPIRTVHRNCNSWVRFRFAPHFREWKSQSYRGRKDKAFSHAWPGSHLGLGIYLAELLTSLSHAHRTLSRQSESEEELLSY</sequence>
<feature type="compositionally biased region" description="Basic and acidic residues" evidence="1">
    <location>
        <begin position="1"/>
        <end position="11"/>
    </location>
</feature>
<keyword evidence="3" id="KW-1185">Reference proteome</keyword>
<evidence type="ECO:0000256" key="1">
    <source>
        <dbReference type="SAM" id="MobiDB-lite"/>
    </source>
</evidence>
<reference evidence="2 3" key="1">
    <citation type="journal article" date="2023" name="Hortic Res">
        <title>The complete reference genome for grapevine (Vitis vinifera L.) genetics and breeding.</title>
        <authorList>
            <person name="Shi X."/>
            <person name="Cao S."/>
            <person name="Wang X."/>
            <person name="Huang S."/>
            <person name="Wang Y."/>
            <person name="Liu Z."/>
            <person name="Liu W."/>
            <person name="Leng X."/>
            <person name="Peng Y."/>
            <person name="Wang N."/>
            <person name="Wang Y."/>
            <person name="Ma Z."/>
            <person name="Xu X."/>
            <person name="Zhang F."/>
            <person name="Xue H."/>
            <person name="Zhong H."/>
            <person name="Wang Y."/>
            <person name="Zhang K."/>
            <person name="Velt A."/>
            <person name="Avia K."/>
            <person name="Holtgrawe D."/>
            <person name="Grimplet J."/>
            <person name="Matus J.T."/>
            <person name="Ware D."/>
            <person name="Wu X."/>
            <person name="Wang H."/>
            <person name="Liu C."/>
            <person name="Fang Y."/>
            <person name="Rustenholz C."/>
            <person name="Cheng Z."/>
            <person name="Xiao H."/>
            <person name="Zhou Y."/>
        </authorList>
    </citation>
    <scope>NUCLEOTIDE SEQUENCE [LARGE SCALE GENOMIC DNA]</scope>
    <source>
        <strain evidence="3">cv. Pinot noir / PN40024</strain>
        <tissue evidence="2">Leaf</tissue>
    </source>
</reference>